<protein>
    <submittedName>
        <fullName evidence="7">Beta-N-acetylglucosaminidase</fullName>
    </submittedName>
</protein>
<name>A0AAD4PYL7_9EURO</name>
<dbReference type="PANTHER" id="PTHR30480">
    <property type="entry name" value="BETA-HEXOSAMINIDASE-RELATED"/>
    <property type="match status" value="1"/>
</dbReference>
<dbReference type="SUPFAM" id="SSF51445">
    <property type="entry name" value="(Trans)glycosidases"/>
    <property type="match status" value="1"/>
</dbReference>
<dbReference type="PANTHER" id="PTHR30480:SF16">
    <property type="entry name" value="GLYCOSIDE HYDROLASE FAMILY 3 DOMAIN PROTEIN"/>
    <property type="match status" value="1"/>
</dbReference>
<gene>
    <name evidence="7" type="ORF">BGW36DRAFT_428830</name>
</gene>
<feature type="domain" description="Glycoside hydrolase family 3 N-terminal" evidence="6">
    <location>
        <begin position="7"/>
        <end position="330"/>
    </location>
</feature>
<keyword evidence="2" id="KW-0378">Hydrolase</keyword>
<organism evidence="7 8">
    <name type="scientific">Talaromyces proteolyticus</name>
    <dbReference type="NCBI Taxonomy" id="1131652"/>
    <lineage>
        <taxon>Eukaryota</taxon>
        <taxon>Fungi</taxon>
        <taxon>Dikarya</taxon>
        <taxon>Ascomycota</taxon>
        <taxon>Pezizomycotina</taxon>
        <taxon>Eurotiomycetes</taxon>
        <taxon>Eurotiomycetidae</taxon>
        <taxon>Eurotiales</taxon>
        <taxon>Trichocomaceae</taxon>
        <taxon>Talaromyces</taxon>
        <taxon>Talaromyces sect. Bacilispori</taxon>
    </lineage>
</organism>
<evidence type="ECO:0000313" key="7">
    <source>
        <dbReference type="EMBL" id="KAH8694932.1"/>
    </source>
</evidence>
<dbReference type="InterPro" id="IPR050226">
    <property type="entry name" value="NagZ_Beta-hexosaminidase"/>
</dbReference>
<dbReference type="Gene3D" id="3.40.50.1700">
    <property type="entry name" value="Glycoside hydrolase family 3 C-terminal domain"/>
    <property type="match status" value="1"/>
</dbReference>
<dbReference type="InterPro" id="IPR036881">
    <property type="entry name" value="Glyco_hydro_3_C_sf"/>
</dbReference>
<keyword evidence="5" id="KW-0326">Glycosidase</keyword>
<evidence type="ECO:0000256" key="4">
    <source>
        <dbReference type="ARBA" id="ARBA00023277"/>
    </source>
</evidence>
<keyword evidence="3" id="KW-0325">Glycoprotein</keyword>
<evidence type="ECO:0000256" key="5">
    <source>
        <dbReference type="ARBA" id="ARBA00023295"/>
    </source>
</evidence>
<dbReference type="InterPro" id="IPR001764">
    <property type="entry name" value="Glyco_hydro_3_N"/>
</dbReference>
<dbReference type="InterPro" id="IPR036962">
    <property type="entry name" value="Glyco_hydro_3_N_sf"/>
</dbReference>
<accession>A0AAD4PYL7</accession>
<evidence type="ECO:0000313" key="8">
    <source>
        <dbReference type="Proteomes" id="UP001201262"/>
    </source>
</evidence>
<sequence>MAPSAELRKKVGQLFAVGFHGLTPDTGIRTLIRDYDLGAVILFKRNIKDADQLKALTRDLQQEAKDAGHEFPLFIGIDQENGLVTRVCPPIAAQQPGQMALGATGSSKYAYEVGKATGEVLDFFGINMNYAPDCDINSEPLNPVIGVRSPGDNPEFVAKITSATAQGLRERGVVPTVKHFPGHGDTAVDSHVGLPVITKTRSELEKCELVPFRRAVAEGIEAVMTAHIALPEIGQEGLPATLSSDALNILRKDMKYDGVIITDCLEMDGIRATYGTVEGALMSLKAGSDSVMICHTYEVQVRAIDRVCEAVESGDLPTSQIDDSLRRVTALKKRFVTWERALETSTTVDDLARLNGAHQDLAKDVYSHSVTVVRDESNLLPISASSNVLFLSPGGRIPAGGAVDESGPKHKTFLNVLEAHCSKVTEIKYSETSLSDEEWELVKEADVVVLATRNAREAEEQLNLGFELAKRKDNLIVIATCNPYDFLDDIDIKTYLATYEPTVEAFSAAVEVIFGQASAKGSLPVEYNIKRTKKSGDDIQISPYGGDNDIEGIVKV</sequence>
<dbReference type="GO" id="GO:0009254">
    <property type="term" value="P:peptidoglycan turnover"/>
    <property type="evidence" value="ECO:0007669"/>
    <property type="project" value="TreeGrafter"/>
</dbReference>
<reference evidence="7" key="1">
    <citation type="submission" date="2021-12" db="EMBL/GenBank/DDBJ databases">
        <title>Convergent genome expansion in fungi linked to evolution of root-endophyte symbiosis.</title>
        <authorList>
            <consortium name="DOE Joint Genome Institute"/>
            <person name="Ke Y.-H."/>
            <person name="Bonito G."/>
            <person name="Liao H.-L."/>
            <person name="Looney B."/>
            <person name="Rojas-Flechas A."/>
            <person name="Nash J."/>
            <person name="Hameed K."/>
            <person name="Schadt C."/>
            <person name="Martin F."/>
            <person name="Crous P.W."/>
            <person name="Miettinen O."/>
            <person name="Magnuson J.K."/>
            <person name="Labbe J."/>
            <person name="Jacobson D."/>
            <person name="Doktycz M.J."/>
            <person name="Veneault-Fourrey C."/>
            <person name="Kuo A."/>
            <person name="Mondo S."/>
            <person name="Calhoun S."/>
            <person name="Riley R."/>
            <person name="Ohm R."/>
            <person name="LaButti K."/>
            <person name="Andreopoulos B."/>
            <person name="Pangilinan J."/>
            <person name="Nolan M."/>
            <person name="Tritt A."/>
            <person name="Clum A."/>
            <person name="Lipzen A."/>
            <person name="Daum C."/>
            <person name="Barry K."/>
            <person name="Grigoriev I.V."/>
            <person name="Vilgalys R."/>
        </authorList>
    </citation>
    <scope>NUCLEOTIDE SEQUENCE</scope>
    <source>
        <strain evidence="7">PMI_201</strain>
    </source>
</reference>
<dbReference type="InterPro" id="IPR017853">
    <property type="entry name" value="GH"/>
</dbReference>
<keyword evidence="8" id="KW-1185">Reference proteome</keyword>
<evidence type="ECO:0000259" key="6">
    <source>
        <dbReference type="Pfam" id="PF00933"/>
    </source>
</evidence>
<evidence type="ECO:0000256" key="3">
    <source>
        <dbReference type="ARBA" id="ARBA00023180"/>
    </source>
</evidence>
<comment type="caution">
    <text evidence="7">The sequence shown here is derived from an EMBL/GenBank/DDBJ whole genome shotgun (WGS) entry which is preliminary data.</text>
</comment>
<dbReference type="EMBL" id="JAJTJA010000008">
    <property type="protein sequence ID" value="KAH8694932.1"/>
    <property type="molecule type" value="Genomic_DNA"/>
</dbReference>
<dbReference type="SUPFAM" id="SSF52279">
    <property type="entry name" value="Beta-D-glucan exohydrolase, C-terminal domain"/>
    <property type="match status" value="1"/>
</dbReference>
<dbReference type="GO" id="GO:0004553">
    <property type="term" value="F:hydrolase activity, hydrolyzing O-glycosyl compounds"/>
    <property type="evidence" value="ECO:0007669"/>
    <property type="project" value="InterPro"/>
</dbReference>
<dbReference type="Pfam" id="PF00933">
    <property type="entry name" value="Glyco_hydro_3"/>
    <property type="match status" value="1"/>
</dbReference>
<dbReference type="GeneID" id="70250895"/>
<evidence type="ECO:0000256" key="1">
    <source>
        <dbReference type="ARBA" id="ARBA00005336"/>
    </source>
</evidence>
<dbReference type="Proteomes" id="UP001201262">
    <property type="component" value="Unassembled WGS sequence"/>
</dbReference>
<dbReference type="RefSeq" id="XP_046070074.1">
    <property type="nucleotide sequence ID" value="XM_046220608.1"/>
</dbReference>
<comment type="similarity">
    <text evidence="1">Belongs to the glycosyl hydrolase 3 family.</text>
</comment>
<evidence type="ECO:0000256" key="2">
    <source>
        <dbReference type="ARBA" id="ARBA00022801"/>
    </source>
</evidence>
<keyword evidence="4" id="KW-0119">Carbohydrate metabolism</keyword>
<proteinExistence type="inferred from homology"/>
<dbReference type="GO" id="GO:0005975">
    <property type="term" value="P:carbohydrate metabolic process"/>
    <property type="evidence" value="ECO:0007669"/>
    <property type="project" value="InterPro"/>
</dbReference>
<dbReference type="Gene3D" id="3.20.20.300">
    <property type="entry name" value="Glycoside hydrolase, family 3, N-terminal domain"/>
    <property type="match status" value="1"/>
</dbReference>
<dbReference type="AlphaFoldDB" id="A0AAD4PYL7"/>